<dbReference type="Gene3D" id="2.60.40.10">
    <property type="entry name" value="Immunoglobulins"/>
    <property type="match status" value="7"/>
</dbReference>
<comment type="subcellular location">
    <subcellularLocation>
        <location evidence="1">Membrane</location>
        <topology evidence="1">Single-pass type I membrane protein</topology>
    </subcellularLocation>
</comment>
<feature type="region of interest" description="Disordered" evidence="6">
    <location>
        <begin position="886"/>
        <end position="906"/>
    </location>
</feature>
<comment type="caution">
    <text evidence="8">The sequence shown here is derived from an EMBL/GenBank/DDBJ whole genome shotgun (WGS) entry which is preliminary data.</text>
</comment>
<dbReference type="InterPro" id="IPR013162">
    <property type="entry name" value="CD80_C2-set"/>
</dbReference>
<evidence type="ECO:0000256" key="3">
    <source>
        <dbReference type="ARBA" id="ARBA00023157"/>
    </source>
</evidence>
<dbReference type="Pfam" id="PF07679">
    <property type="entry name" value="I-set"/>
    <property type="match status" value="1"/>
</dbReference>
<dbReference type="GO" id="GO:0016020">
    <property type="term" value="C:membrane"/>
    <property type="evidence" value="ECO:0007669"/>
    <property type="project" value="UniProtKB-SubCell"/>
</dbReference>
<keyword evidence="2" id="KW-0472">Membrane</keyword>
<dbReference type="InterPro" id="IPR051275">
    <property type="entry name" value="Cell_adhesion_signaling"/>
</dbReference>
<reference evidence="8" key="1">
    <citation type="submission" date="2021-03" db="EMBL/GenBank/DDBJ databases">
        <authorList>
            <person name="Bekaert M."/>
        </authorList>
    </citation>
    <scope>NUCLEOTIDE SEQUENCE</scope>
</reference>
<organism evidence="8 9">
    <name type="scientific">Mytilus edulis</name>
    <name type="common">Blue mussel</name>
    <dbReference type="NCBI Taxonomy" id="6550"/>
    <lineage>
        <taxon>Eukaryota</taxon>
        <taxon>Metazoa</taxon>
        <taxon>Spiralia</taxon>
        <taxon>Lophotrochozoa</taxon>
        <taxon>Mollusca</taxon>
        <taxon>Bivalvia</taxon>
        <taxon>Autobranchia</taxon>
        <taxon>Pteriomorphia</taxon>
        <taxon>Mytilida</taxon>
        <taxon>Mytiloidea</taxon>
        <taxon>Mytilidae</taxon>
        <taxon>Mytilinae</taxon>
        <taxon>Mytilus</taxon>
    </lineage>
</organism>
<dbReference type="OrthoDB" id="6140148at2759"/>
<feature type="domain" description="Ig-like" evidence="7">
    <location>
        <begin position="526"/>
        <end position="648"/>
    </location>
</feature>
<dbReference type="PANTHER" id="PTHR11640:SF31">
    <property type="entry name" value="IRREGULAR CHIASM C-ROUGHEST PROTEIN-RELATED"/>
    <property type="match status" value="1"/>
</dbReference>
<dbReference type="InterPro" id="IPR003598">
    <property type="entry name" value="Ig_sub2"/>
</dbReference>
<dbReference type="InterPro" id="IPR007110">
    <property type="entry name" value="Ig-like_dom"/>
</dbReference>
<accession>A0A8S3TUQ1</accession>
<evidence type="ECO:0000256" key="2">
    <source>
        <dbReference type="ARBA" id="ARBA00023136"/>
    </source>
</evidence>
<dbReference type="EMBL" id="CAJPWZ010002225">
    <property type="protein sequence ID" value="CAG2234148.1"/>
    <property type="molecule type" value="Genomic_DNA"/>
</dbReference>
<dbReference type="InterPro" id="IPR036179">
    <property type="entry name" value="Ig-like_dom_sf"/>
</dbReference>
<feature type="domain" description="Ig-like" evidence="7">
    <location>
        <begin position="653"/>
        <end position="749"/>
    </location>
</feature>
<evidence type="ECO:0000256" key="5">
    <source>
        <dbReference type="ARBA" id="ARBA00023319"/>
    </source>
</evidence>
<protein>
    <recommendedName>
        <fullName evidence="7">Ig-like domain-containing protein</fullName>
    </recommendedName>
</protein>
<feature type="domain" description="Ig-like" evidence="7">
    <location>
        <begin position="14"/>
        <end position="131"/>
    </location>
</feature>
<sequence>MEEVNENVLNDLIPSCEMDLHVVDNTAACLLTVDISPDYADLLEGQSQLITCTITGEPAATAIIWYFTQTGSSEQRTLSTGNTAKYYGGNVQYPSLTILNFQSFDGGTYVCSATNEVGQCNSTSSVLRFISDLSITASLTTYSSIVGDSIATIMCKINGTPPAFEWEWTKTPLDGGAAEKISMGTNNAKRQIISSATNPNLNIFSITKNDEGIYKCQAKNGWLQFMSGPIILKVLEASFRLAPGEPEISKPVEYEVGKTVILTCSSTGGNPKPSVLWLMDDIVILSGTSTSTSGNVTSTTLIVTTTTDSDLEVYECQAYNGFLQRPLVKTTYLTLNASNNLPGQPQIVGAQRYELGDIVTLSCSSTGGNPLPTVNWLRDGNIITTGIGRSTSSGVTTSTLTFIAGLDDHLEVFECQADNDILQNPLSSTIYIELYFTPTVPILTGPTNLISGSSGTWTCSSMNGYPAPTISMSIQEQYYDFIAVYSYDTTDNMYTVAGTLDLILSSEKSGRSLCCNISQLFDNKEPQSVCLQLTINVISEVETENGGQISLKVKPLDGTAVYGDVSYTIECTITGTQATAWSWSKSSITSTSGNTAVLSSRSKYSIEIYPNATDLTIYNIVEEDEQEYFCQATIGGGLKFQTTSRLIVNGGFLTITISPAKADVLQGQSQLISCFVTGEPVASDIRWYFTPTGSEQRQLLYTGNTAKYSGGNTQNPSLTVLNFQSSDSGTYVCSASNAVGTSTSSYSVLRFIMKTSKVTKIKKERNGYVKKTWALIMERKALKSKTNQATGEQQEGMKDLYNSKEKEVKKNAKADKKAYIDKIAEEAENASKVGDMRKLYNITKQLSGRVNTNSTNIKDKDGQTICKFEKQLERWKEHFEEVLNRPEPEISVDRTEEAPPPIEIEMGPITDDEIKADIKKLKTTKLVG</sequence>
<dbReference type="InterPro" id="IPR013783">
    <property type="entry name" value="Ig-like_fold"/>
</dbReference>
<dbReference type="InterPro" id="IPR003599">
    <property type="entry name" value="Ig_sub"/>
</dbReference>
<dbReference type="InterPro" id="IPR013098">
    <property type="entry name" value="Ig_I-set"/>
</dbReference>
<keyword evidence="4" id="KW-0325">Glycoprotein</keyword>
<evidence type="ECO:0000256" key="6">
    <source>
        <dbReference type="SAM" id="MobiDB-lite"/>
    </source>
</evidence>
<feature type="domain" description="Ig-like" evidence="7">
    <location>
        <begin position="345"/>
        <end position="427"/>
    </location>
</feature>
<dbReference type="SUPFAM" id="SSF48726">
    <property type="entry name" value="Immunoglobulin"/>
    <property type="match status" value="7"/>
</dbReference>
<evidence type="ECO:0000259" key="7">
    <source>
        <dbReference type="PROSITE" id="PS50835"/>
    </source>
</evidence>
<evidence type="ECO:0000313" key="9">
    <source>
        <dbReference type="Proteomes" id="UP000683360"/>
    </source>
</evidence>
<gene>
    <name evidence="8" type="ORF">MEDL_46784</name>
</gene>
<proteinExistence type="predicted"/>
<keyword evidence="3" id="KW-1015">Disulfide bond</keyword>
<dbReference type="PANTHER" id="PTHR11640">
    <property type="entry name" value="NEPHRIN"/>
    <property type="match status" value="1"/>
</dbReference>
<dbReference type="CDD" id="cd00096">
    <property type="entry name" value="Ig"/>
    <property type="match status" value="2"/>
</dbReference>
<dbReference type="AlphaFoldDB" id="A0A8S3TUQ1"/>
<dbReference type="PROSITE" id="PS50835">
    <property type="entry name" value="IG_LIKE"/>
    <property type="match status" value="6"/>
</dbReference>
<dbReference type="SMART" id="SM00409">
    <property type="entry name" value="IG"/>
    <property type="match status" value="6"/>
</dbReference>
<evidence type="ECO:0000256" key="4">
    <source>
        <dbReference type="ARBA" id="ARBA00023180"/>
    </source>
</evidence>
<keyword evidence="5" id="KW-0393">Immunoglobulin domain</keyword>
<keyword evidence="9" id="KW-1185">Reference proteome</keyword>
<evidence type="ECO:0000313" key="8">
    <source>
        <dbReference type="EMBL" id="CAG2234148.1"/>
    </source>
</evidence>
<name>A0A8S3TUQ1_MYTED</name>
<feature type="domain" description="Ig-like" evidence="7">
    <location>
        <begin position="246"/>
        <end position="334"/>
    </location>
</feature>
<dbReference type="SMART" id="SM00408">
    <property type="entry name" value="IGc2"/>
    <property type="match status" value="5"/>
</dbReference>
<dbReference type="Pfam" id="PF13927">
    <property type="entry name" value="Ig_3"/>
    <property type="match status" value="5"/>
</dbReference>
<dbReference type="Proteomes" id="UP000683360">
    <property type="component" value="Unassembled WGS sequence"/>
</dbReference>
<evidence type="ECO:0000256" key="1">
    <source>
        <dbReference type="ARBA" id="ARBA00004479"/>
    </source>
</evidence>
<dbReference type="Pfam" id="PF08205">
    <property type="entry name" value="C2-set_2"/>
    <property type="match status" value="1"/>
</dbReference>
<feature type="domain" description="Ig-like" evidence="7">
    <location>
        <begin position="147"/>
        <end position="221"/>
    </location>
</feature>
<feature type="compositionally biased region" description="Basic and acidic residues" evidence="6">
    <location>
        <begin position="886"/>
        <end position="897"/>
    </location>
</feature>